<keyword evidence="7" id="KW-1185">Reference proteome</keyword>
<proteinExistence type="predicted"/>
<keyword evidence="4" id="KW-0106">Calcium</keyword>
<dbReference type="Pfam" id="PF09136">
    <property type="entry name" value="Glucodextran_B"/>
    <property type="match status" value="2"/>
</dbReference>
<dbReference type="GO" id="GO:0005509">
    <property type="term" value="F:calcium ion binding"/>
    <property type="evidence" value="ECO:0007669"/>
    <property type="project" value="InterPro"/>
</dbReference>
<comment type="caution">
    <text evidence="6">The sequence shown here is derived from an EMBL/GenBank/DDBJ whole genome shotgun (WGS) entry which is preliminary data.</text>
</comment>
<dbReference type="InterPro" id="IPR059100">
    <property type="entry name" value="TSP3_bac"/>
</dbReference>
<feature type="compositionally biased region" description="Basic and acidic residues" evidence="5">
    <location>
        <begin position="562"/>
        <end position="583"/>
    </location>
</feature>
<feature type="region of interest" description="Disordered" evidence="5">
    <location>
        <begin position="242"/>
        <end position="295"/>
    </location>
</feature>
<keyword evidence="3" id="KW-0732">Signal</keyword>
<reference evidence="6" key="2">
    <citation type="submission" date="2020-09" db="EMBL/GenBank/DDBJ databases">
        <authorList>
            <person name="Sun Q."/>
            <person name="Kim S."/>
        </authorList>
    </citation>
    <scope>NUCLEOTIDE SEQUENCE</scope>
    <source>
        <strain evidence="6">KCTC 22169</strain>
    </source>
</reference>
<sequence>MQSHGQRLWLAYGAELAEPDPLPSKSIRQSRWWGACEGQACSSTGQASTPLTLPAFVFSESDRDLSLQVLQPNPTVVREGIEFATVDVPYGAHLEFDRSVPLRIIDRLRIGAFGEVRLAPGDYWINELTVQPYGRVEVVGEGRVRLFVNQPLEFGYGADFIADQPDNVVFIGHQGARFWGRNRVQATGYSHRDVRLGTYSEMLGRLSGGDVQLDFGSRISGIPLSSEDLLHGLCNDFGPMRDLDGDHRPDGVDPDADGDGYYNFVEDRAGSDPFDATSIPQPPEDPETPDLPDAWDPLDANACTNTFTNGLQTHAPDGVIQFGYNAQLLSPSSFGLLTGRIDQPPFTHESHCETGSCYALGQSSQSLPDFDVPALDGNERLRVRPRSERALHADDSQRYRFIRIQPRASLVIKGGADGFRAGDVWLQSRSELRLSPGDYFFDSLSVDPGAVVRVDGEGTVRLHLDGELSVLPYGRINTDETGEGDASRVLLDVAGTVDISYQASLAALVYSDDRVRSQGHIDGALSSARISLRPYATVNYNPDAVWQLDFGTYCDIDDDGVYDGRDPDRDGDGISNDYEKELGFDPNDPTSTPPDLDGDGIPDALDDDRDGDGYLNEDDRFPDDPTEWADMDNDGIGDNSDPDRDGDGFDNEDEVASGTDPNDASDYPDRIPPTVSIEHAPALTRQAQVDVLANAADEYSGLKSVVLTNTTTDESAPMQLNDDGFWVAPVSLTSGMNSLIVTATDNWDNQTTVDAQINRDSQAPVLSRLQPDSDQTSATSATVVYRVTDDNSGVESVELTTASHTLEPVVSGNEYQFDVPLTEGDNTLVVNARDVAGNASATTLTLLSDVTAPRFEEVLVPELVNSAEQAVSGRISDNLTSIALDLTLNGQDIPLTSNIEAGVFAFSADLTLNEGTNELVLTATDAVGNQRTLTRTLNLDTTAPVLNVVEPDPYWQAQPGYALAGQVTDDNSGVTAVVYEHGDQSGDVSWEADGTFSLPLTLVEGEQAVALTVTDLAGNEVSMDVVIALDTTPPVLSPEQSSEPLTGSSEWTLSGTVNDAGSGVTALVLHWPGEAEPRDVAVNNGQYQTTIDLTEGVQAGRLVVTDGVGLTTEWPFTVTADFTAPTIQVSPPDGYLTNQVQIAAQVTLADEPAGLQDQTFSLNGDVQTLSGADTSLDLTLTEGLNDVSVQATDTVGNQATETLTWNLDTQAPTLERLAPLAEWTGAATVLVRYGVQDDNSGVRDVSIDLAGQQQPAEQLDGAYQSELTLAEGDNSVQLTATDQAGNVSQDSLLIKADYTPPRFTNVSVPLLVNQSDLTVTGDVSDALSGLSDVSLQLNGDAQALTLTDTAEGAGFSANLALAEGANTLELVSTDAVGNEQRLSYQVNLDSQAPTIELTEPDPYWQNDSVIRLSGRISDDNSGLDSLTYQWAGQTHPLTPDSTGAFSLDLTMTEGDNTLTVTALDRAQNSAEATVQAGLDTTPPVIEPEQSSDRVTGDEAVTLSGRVSDMGSGIASLVLQRSDRTESTPVAVAGGQYNLSLPLTEGVLEGTLLATDHVGLTAEWPFTVLMDATPPSLTLTPEQDYLTNEPAVTAEWTATDDGSGLSGQTLTLSGEPQPVTDDARSWALTLREGTNTITLSAVDAVGHRTELTREWHLDTQAPELTWLSSSEATNDPDYTARARLVDANGIASYQLTANGQPVTGTLESDTLSGSIVLQEGQNRLVLTASDTAGNPARIEQTVFLDTQPPVLALDDVTDITAANDIAIAGQVTDASTVQVTVGDQSATVGEDGRFSVTVPIQAGGNDIVVQAIDALNNLTQQSLSVTGDRTGPSVEWTAPALTDQDILTITGSVSDDYADVARLQLINDSLDGAGFDVTVNEGAFSVDVALAPEVNQLTWIAEDSVGNTSTTPFTVELQTTRLEWSWLSHQPGQRVTEDSIVVEGLLDTDVAESDLSVTINGMEARVSAWATEQFSVRSQSIELAEGENVITVHVQAPDETLQSSLTLNRTSTEEPPTEGTLTLTVNSPADGTQVTGEWLTVSGEIESDTRPWLTINGETVALQASAPYYRFAESLSVPTGSTTWDLTIEAHNEQGLNQRITRTVQIDRGAPVVTLERPLAEYPDVNEILEEPYPFAGTVTDANLSNLTLNGQVLPLTPLSENQYRFEAPLSLPIGSETTLSLSAVDLAGNRTRHDWVVKATRSLDLGWLLPAADSRFVTQGEPFPVQLVLRSSDATASYAYRARWVDRNSDATSAWSDLTVDQTTVSGELMLNGLVGDYRIDVQALDAGNQVVLQAQPRLFRIDEPASVEVAVVRTVPESGADNVETKEAIGVFFNQPIDPDQLTIDVFETAQGKTWRNLDEPGTEFFNAQGHQLVDVSRNHEAVPGSIRVLPERKGFLFQPAREPAYDATLSVEVAYQGQTLTRYQYQTEPLPTLVSLRLEDQYQRPLDGLRVRLGDRETISQDGRATFGFADGEPPLPTGDYTLWINPDRTNPRYGETRITVPVDGGRHNELGTALVSFLNPETGSTYLSSGEAHVLLDGAVSLGLSNATISFRDGRNAGPAHIQFNTFGGFNYPTHPLVAPNWLYSVQPLGITLDGDAAISFELPKLQNGYDYLPEDGSLGLLMGVNPRTERIEPLGVVKRDGHRAAVLPPHRLTVLDQFGAVFLPEQAQPLLARYLAGEISLDVLLVRIAELAPAPAGQNSENDS</sequence>
<dbReference type="SUPFAM" id="SSF103647">
    <property type="entry name" value="TSP type-3 repeat"/>
    <property type="match status" value="1"/>
</dbReference>
<feature type="compositionally biased region" description="Acidic residues" evidence="5">
    <location>
        <begin position="596"/>
        <end position="610"/>
    </location>
</feature>
<accession>A0A918NBQ6</accession>
<dbReference type="InterPro" id="IPR028974">
    <property type="entry name" value="TSP_type-3_rpt"/>
</dbReference>
<evidence type="ECO:0000256" key="1">
    <source>
        <dbReference type="ARBA" id="ARBA00004613"/>
    </source>
</evidence>
<dbReference type="EMBL" id="BMXR01000005">
    <property type="protein sequence ID" value="GGX56074.1"/>
    <property type="molecule type" value="Genomic_DNA"/>
</dbReference>
<evidence type="ECO:0000313" key="7">
    <source>
        <dbReference type="Proteomes" id="UP000626148"/>
    </source>
</evidence>
<dbReference type="Pfam" id="PF18884">
    <property type="entry name" value="TSP3_bac"/>
    <property type="match status" value="3"/>
</dbReference>
<dbReference type="RefSeq" id="WP_189609018.1">
    <property type="nucleotide sequence ID" value="NZ_BMXR01000005.1"/>
</dbReference>
<feature type="compositionally biased region" description="Basic and acidic residues" evidence="5">
    <location>
        <begin position="242"/>
        <end position="251"/>
    </location>
</feature>
<feature type="compositionally biased region" description="Acidic residues" evidence="5">
    <location>
        <begin position="624"/>
        <end position="635"/>
    </location>
</feature>
<comment type="subcellular location">
    <subcellularLocation>
        <location evidence="1">Secreted</location>
    </subcellularLocation>
</comment>
<evidence type="ECO:0000256" key="3">
    <source>
        <dbReference type="ARBA" id="ARBA00022729"/>
    </source>
</evidence>
<dbReference type="Proteomes" id="UP000626148">
    <property type="component" value="Unassembled WGS sequence"/>
</dbReference>
<dbReference type="InterPro" id="IPR013783">
    <property type="entry name" value="Ig-like_fold"/>
</dbReference>
<evidence type="ECO:0000313" key="6">
    <source>
        <dbReference type="EMBL" id="GGX56074.1"/>
    </source>
</evidence>
<keyword evidence="2" id="KW-0964">Secreted</keyword>
<dbReference type="Gene3D" id="4.10.1080.10">
    <property type="entry name" value="TSP type-3 repeat"/>
    <property type="match status" value="1"/>
</dbReference>
<gene>
    <name evidence="6" type="ORF">GCM10007392_24830</name>
</gene>
<reference evidence="6" key="1">
    <citation type="journal article" date="2014" name="Int. J. Syst. Evol. Microbiol.">
        <title>Complete genome sequence of Corynebacterium casei LMG S-19264T (=DSM 44701T), isolated from a smear-ripened cheese.</title>
        <authorList>
            <consortium name="US DOE Joint Genome Institute (JGI-PGF)"/>
            <person name="Walter F."/>
            <person name="Albersmeier A."/>
            <person name="Kalinowski J."/>
            <person name="Ruckert C."/>
        </authorList>
    </citation>
    <scope>NUCLEOTIDE SEQUENCE</scope>
    <source>
        <strain evidence="6">KCTC 22169</strain>
    </source>
</reference>
<protein>
    <submittedName>
        <fullName evidence="6">Uncharacterized protein</fullName>
    </submittedName>
</protein>
<dbReference type="Gene3D" id="2.60.40.10">
    <property type="entry name" value="Immunoglobulins"/>
    <property type="match status" value="13"/>
</dbReference>
<evidence type="ECO:0000256" key="2">
    <source>
        <dbReference type="ARBA" id="ARBA00022525"/>
    </source>
</evidence>
<feature type="region of interest" description="Disordered" evidence="5">
    <location>
        <begin position="561"/>
        <end position="674"/>
    </location>
</feature>
<organism evidence="6 7">
    <name type="scientific">Saccharospirillum salsuginis</name>
    <dbReference type="NCBI Taxonomy" id="418750"/>
    <lineage>
        <taxon>Bacteria</taxon>
        <taxon>Pseudomonadati</taxon>
        <taxon>Pseudomonadota</taxon>
        <taxon>Gammaproteobacteria</taxon>
        <taxon>Oceanospirillales</taxon>
        <taxon>Saccharospirillaceae</taxon>
        <taxon>Saccharospirillum</taxon>
    </lineage>
</organism>
<name>A0A918NBQ6_9GAMM</name>
<evidence type="ECO:0000256" key="5">
    <source>
        <dbReference type="SAM" id="MobiDB-lite"/>
    </source>
</evidence>
<evidence type="ECO:0000256" key="4">
    <source>
        <dbReference type="ARBA" id="ARBA00022837"/>
    </source>
</evidence>